<organism evidence="1 2">
    <name type="scientific">candidate division WOR-1 bacterium RIFCSPHIGHO2_01_FULL_53_15</name>
    <dbReference type="NCBI Taxonomy" id="1802564"/>
    <lineage>
        <taxon>Bacteria</taxon>
        <taxon>Bacillati</taxon>
        <taxon>Saganbacteria</taxon>
    </lineage>
</organism>
<evidence type="ECO:0000313" key="1">
    <source>
        <dbReference type="EMBL" id="OGB89757.1"/>
    </source>
</evidence>
<reference evidence="1 2" key="1">
    <citation type="journal article" date="2016" name="Nat. Commun.">
        <title>Thousands of microbial genomes shed light on interconnected biogeochemical processes in an aquifer system.</title>
        <authorList>
            <person name="Anantharaman K."/>
            <person name="Brown C.T."/>
            <person name="Hug L.A."/>
            <person name="Sharon I."/>
            <person name="Castelle C.J."/>
            <person name="Probst A.J."/>
            <person name="Thomas B.C."/>
            <person name="Singh A."/>
            <person name="Wilkins M.J."/>
            <person name="Karaoz U."/>
            <person name="Brodie E.L."/>
            <person name="Williams K.H."/>
            <person name="Hubbard S.S."/>
            <person name="Banfield J.F."/>
        </authorList>
    </citation>
    <scope>NUCLEOTIDE SEQUENCE [LARGE SCALE GENOMIC DNA]</scope>
</reference>
<gene>
    <name evidence="1" type="ORF">A2625_06570</name>
</gene>
<dbReference type="PROSITE" id="PS51257">
    <property type="entry name" value="PROKAR_LIPOPROTEIN"/>
    <property type="match status" value="1"/>
</dbReference>
<protein>
    <submittedName>
        <fullName evidence="1">Uncharacterized protein</fullName>
    </submittedName>
</protein>
<dbReference type="Proteomes" id="UP000178724">
    <property type="component" value="Unassembled WGS sequence"/>
</dbReference>
<comment type="caution">
    <text evidence="1">The sequence shown here is derived from an EMBL/GenBank/DDBJ whole genome shotgun (WGS) entry which is preliminary data.</text>
</comment>
<accession>A0A1F4Q1K1</accession>
<proteinExistence type="predicted"/>
<dbReference type="EMBL" id="METM01000021">
    <property type="protein sequence ID" value="OGB89757.1"/>
    <property type="molecule type" value="Genomic_DNA"/>
</dbReference>
<dbReference type="AlphaFoldDB" id="A0A1F4Q1K1"/>
<sequence length="446" mass="46913">MNKNILAIGLLILVSVIGLAMYGCSQTTSGTGGDSGITTTNYTLSGKLGSVTASGLRAKTATTVTHIAAIGADNNKTLVTPEADGAFSLGINSGQPYVLGFFNKTGSAITLLGYLRAADYDWDSLPLIDPAGSSTDLGTVEIDSVSVEATPSINITSLIGAMNMNTATATLYGEIDDSLTALTNLDLDGNGEFDFNENRNYLFQTYIGMSQPGSPSTGEIDSMLDGYNDTYKPVPSFFQIYFSAIGGGDTRTVGTSATLTTPSPIGGSTTQTATTGALGSDGFTLFFPSVSTPEIAPAGTYMVEMGSTTYTIKNFKSSDVVALGSNNNIVYPVFHLITNEAGKVTTVQYVWKKLVSGTITAATSAEVLAAINYDVAAAFLSMNPFISFFSDANTLHQTSDGTKFWYLTPTPTDLDVSALNISRADIHHIQAGYELTSKVICKFDLY</sequence>
<evidence type="ECO:0000313" key="2">
    <source>
        <dbReference type="Proteomes" id="UP000178724"/>
    </source>
</evidence>
<name>A0A1F4Q1K1_UNCSA</name>